<evidence type="ECO:0000256" key="2">
    <source>
        <dbReference type="ARBA" id="ARBA00007175"/>
    </source>
</evidence>
<dbReference type="GO" id="GO:0019843">
    <property type="term" value="F:rRNA binding"/>
    <property type="evidence" value="ECO:0007669"/>
    <property type="project" value="TreeGrafter"/>
</dbReference>
<feature type="compositionally biased region" description="Acidic residues" evidence="5">
    <location>
        <begin position="90"/>
        <end position="99"/>
    </location>
</feature>
<dbReference type="Pfam" id="PF09805">
    <property type="entry name" value="Nop25"/>
    <property type="match status" value="1"/>
</dbReference>
<keyword evidence="7" id="KW-1185">Reference proteome</keyword>
<dbReference type="InterPro" id="IPR019186">
    <property type="entry name" value="Nucleolar_protein_12"/>
</dbReference>
<keyword evidence="3" id="KW-0175">Coiled coil</keyword>
<feature type="region of interest" description="Disordered" evidence="5">
    <location>
        <begin position="37"/>
        <end position="221"/>
    </location>
</feature>
<feature type="compositionally biased region" description="Basic and acidic residues" evidence="5">
    <location>
        <begin position="46"/>
        <end position="89"/>
    </location>
</feature>
<sequence>MGPQLKGAHSRKRKLASRVEEINFDDTARHQFLTGFRKRKQQRIKHAQEVAEEKAREAKREERKRMREERAADFQRALEEHKRQLKEMNEENESGDDAENSSSHAEEDEWEGIEEPPAVDYEAEYIDEDKYTTVTVEEMDPSKQGILQGDDDSSDGQPTERPEPSGEDVKSKEQSKKKKQPDDKFKKKKKKFRYETKEERKVTRMKERMSNHRKAQARREK</sequence>
<accession>A0A1L9TJ04</accession>
<dbReference type="Proteomes" id="UP000184356">
    <property type="component" value="Unassembled WGS sequence"/>
</dbReference>
<comment type="subcellular location">
    <subcellularLocation>
        <location evidence="1">Nucleus</location>
        <location evidence="1">Nucleolus</location>
    </subcellularLocation>
</comment>
<dbReference type="PANTHER" id="PTHR14577">
    <property type="entry name" value="NUCLEOLAR PROTEIN 12"/>
    <property type="match status" value="1"/>
</dbReference>
<name>A0A1L9TJ04_9EURO</name>
<dbReference type="GO" id="GO:0005730">
    <property type="term" value="C:nucleolus"/>
    <property type="evidence" value="ECO:0007669"/>
    <property type="project" value="UniProtKB-SubCell"/>
</dbReference>
<dbReference type="OrthoDB" id="551633at2759"/>
<reference evidence="7" key="1">
    <citation type="journal article" date="2017" name="Genome Biol.">
        <title>Comparative genomics reveals high biological diversity and specific adaptations in the industrially and medically important fungal genus Aspergillus.</title>
        <authorList>
            <person name="de Vries R.P."/>
            <person name="Riley R."/>
            <person name="Wiebenga A."/>
            <person name="Aguilar-Osorio G."/>
            <person name="Amillis S."/>
            <person name="Uchima C.A."/>
            <person name="Anderluh G."/>
            <person name="Asadollahi M."/>
            <person name="Askin M."/>
            <person name="Barry K."/>
            <person name="Battaglia E."/>
            <person name="Bayram O."/>
            <person name="Benocci T."/>
            <person name="Braus-Stromeyer S.A."/>
            <person name="Caldana C."/>
            <person name="Canovas D."/>
            <person name="Cerqueira G.C."/>
            <person name="Chen F."/>
            <person name="Chen W."/>
            <person name="Choi C."/>
            <person name="Clum A."/>
            <person name="Dos Santos R.A."/>
            <person name="Damasio A.R."/>
            <person name="Diallinas G."/>
            <person name="Emri T."/>
            <person name="Fekete E."/>
            <person name="Flipphi M."/>
            <person name="Freyberg S."/>
            <person name="Gallo A."/>
            <person name="Gournas C."/>
            <person name="Habgood R."/>
            <person name="Hainaut M."/>
            <person name="Harispe M.L."/>
            <person name="Henrissat B."/>
            <person name="Hilden K.S."/>
            <person name="Hope R."/>
            <person name="Hossain A."/>
            <person name="Karabika E."/>
            <person name="Karaffa L."/>
            <person name="Karanyi Z."/>
            <person name="Krasevec N."/>
            <person name="Kuo A."/>
            <person name="Kusch H."/>
            <person name="LaButti K."/>
            <person name="Lagendijk E.L."/>
            <person name="Lapidus A."/>
            <person name="Levasseur A."/>
            <person name="Lindquist E."/>
            <person name="Lipzen A."/>
            <person name="Logrieco A.F."/>
            <person name="MacCabe A."/>
            <person name="Maekelae M.R."/>
            <person name="Malavazi I."/>
            <person name="Melin P."/>
            <person name="Meyer V."/>
            <person name="Mielnichuk N."/>
            <person name="Miskei M."/>
            <person name="Molnar A.P."/>
            <person name="Mule G."/>
            <person name="Ngan C.Y."/>
            <person name="Orejas M."/>
            <person name="Orosz E."/>
            <person name="Ouedraogo J.P."/>
            <person name="Overkamp K.M."/>
            <person name="Park H.-S."/>
            <person name="Perrone G."/>
            <person name="Piumi F."/>
            <person name="Punt P.J."/>
            <person name="Ram A.F."/>
            <person name="Ramon A."/>
            <person name="Rauscher S."/>
            <person name="Record E."/>
            <person name="Riano-Pachon D.M."/>
            <person name="Robert V."/>
            <person name="Roehrig J."/>
            <person name="Ruller R."/>
            <person name="Salamov A."/>
            <person name="Salih N.S."/>
            <person name="Samson R.A."/>
            <person name="Sandor E."/>
            <person name="Sanguinetti M."/>
            <person name="Schuetze T."/>
            <person name="Sepcic K."/>
            <person name="Shelest E."/>
            <person name="Sherlock G."/>
            <person name="Sophianopoulou V."/>
            <person name="Squina F.M."/>
            <person name="Sun H."/>
            <person name="Susca A."/>
            <person name="Todd R.B."/>
            <person name="Tsang A."/>
            <person name="Unkles S.E."/>
            <person name="van de Wiele N."/>
            <person name="van Rossen-Uffink D."/>
            <person name="Oliveira J.V."/>
            <person name="Vesth T.C."/>
            <person name="Visser J."/>
            <person name="Yu J.-H."/>
            <person name="Zhou M."/>
            <person name="Andersen M.R."/>
            <person name="Archer D.B."/>
            <person name="Baker S.E."/>
            <person name="Benoit I."/>
            <person name="Brakhage A.A."/>
            <person name="Braus G.H."/>
            <person name="Fischer R."/>
            <person name="Frisvad J.C."/>
            <person name="Goldman G.H."/>
            <person name="Houbraken J."/>
            <person name="Oakley B."/>
            <person name="Pocsi I."/>
            <person name="Scazzocchio C."/>
            <person name="Seiboth B."/>
            <person name="vanKuyk P.A."/>
            <person name="Wortman J."/>
            <person name="Dyer P.S."/>
            <person name="Grigoriev I.V."/>
        </authorList>
    </citation>
    <scope>NUCLEOTIDE SEQUENCE [LARGE SCALE GENOMIC DNA]</scope>
    <source>
        <strain evidence="7">CBS 593.65</strain>
    </source>
</reference>
<dbReference type="PANTHER" id="PTHR14577:SF0">
    <property type="entry name" value="NUCLEOLAR PROTEIN 12"/>
    <property type="match status" value="1"/>
</dbReference>
<proteinExistence type="inferred from homology"/>
<evidence type="ECO:0000313" key="7">
    <source>
        <dbReference type="Proteomes" id="UP000184356"/>
    </source>
</evidence>
<comment type="similarity">
    <text evidence="2">Belongs to the RRP17 family.</text>
</comment>
<feature type="compositionally biased region" description="Basic and acidic residues" evidence="5">
    <location>
        <begin position="158"/>
        <end position="185"/>
    </location>
</feature>
<evidence type="ECO:0000256" key="5">
    <source>
        <dbReference type="SAM" id="MobiDB-lite"/>
    </source>
</evidence>
<evidence type="ECO:0000256" key="1">
    <source>
        <dbReference type="ARBA" id="ARBA00004604"/>
    </source>
</evidence>
<keyword evidence="4" id="KW-0539">Nucleus</keyword>
<organism evidence="6 7">
    <name type="scientific">Aspergillus sydowii CBS 593.65</name>
    <dbReference type="NCBI Taxonomy" id="1036612"/>
    <lineage>
        <taxon>Eukaryota</taxon>
        <taxon>Fungi</taxon>
        <taxon>Dikarya</taxon>
        <taxon>Ascomycota</taxon>
        <taxon>Pezizomycotina</taxon>
        <taxon>Eurotiomycetes</taxon>
        <taxon>Eurotiomycetidae</taxon>
        <taxon>Eurotiales</taxon>
        <taxon>Aspergillaceae</taxon>
        <taxon>Aspergillus</taxon>
        <taxon>Aspergillus subgen. Nidulantes</taxon>
    </lineage>
</organism>
<evidence type="ECO:0000256" key="3">
    <source>
        <dbReference type="ARBA" id="ARBA00023054"/>
    </source>
</evidence>
<evidence type="ECO:0000256" key="4">
    <source>
        <dbReference type="ARBA" id="ARBA00023242"/>
    </source>
</evidence>
<dbReference type="STRING" id="1036612.A0A1L9TJ04"/>
<evidence type="ECO:0000313" key="6">
    <source>
        <dbReference type="EMBL" id="OJJ59407.1"/>
    </source>
</evidence>
<dbReference type="VEuPathDB" id="FungiDB:ASPSYDRAFT_148814"/>
<dbReference type="EMBL" id="KV878585">
    <property type="protein sequence ID" value="OJJ59407.1"/>
    <property type="molecule type" value="Genomic_DNA"/>
</dbReference>
<feature type="compositionally biased region" description="Basic residues" evidence="5">
    <location>
        <begin position="211"/>
        <end position="221"/>
    </location>
</feature>
<dbReference type="GeneID" id="63757915"/>
<dbReference type="AlphaFoldDB" id="A0A1L9TJ04"/>
<dbReference type="RefSeq" id="XP_040703213.1">
    <property type="nucleotide sequence ID" value="XM_040841842.1"/>
</dbReference>
<protein>
    <submittedName>
        <fullName evidence="6">Uncharacterized protein</fullName>
    </submittedName>
</protein>
<gene>
    <name evidence="6" type="ORF">ASPSYDRAFT_148814</name>
</gene>
<feature type="compositionally biased region" description="Basic and acidic residues" evidence="5">
    <location>
        <begin position="193"/>
        <end position="210"/>
    </location>
</feature>